<keyword evidence="3 6" id="KW-1133">Transmembrane helix</keyword>
<feature type="transmembrane region" description="Helical" evidence="6">
    <location>
        <begin position="146"/>
        <end position="166"/>
    </location>
</feature>
<evidence type="ECO:0000259" key="7">
    <source>
        <dbReference type="Pfam" id="PF00324"/>
    </source>
</evidence>
<feature type="region of interest" description="Disordered" evidence="5">
    <location>
        <begin position="1"/>
        <end position="24"/>
    </location>
</feature>
<feature type="transmembrane region" description="Helical" evidence="6">
    <location>
        <begin position="211"/>
        <end position="235"/>
    </location>
</feature>
<evidence type="ECO:0000256" key="6">
    <source>
        <dbReference type="SAM" id="Phobius"/>
    </source>
</evidence>
<evidence type="ECO:0000256" key="3">
    <source>
        <dbReference type="ARBA" id="ARBA00022989"/>
    </source>
</evidence>
<feature type="transmembrane region" description="Helical" evidence="6">
    <location>
        <begin position="310"/>
        <end position="330"/>
    </location>
</feature>
<dbReference type="PANTHER" id="PTHR42770">
    <property type="entry name" value="AMINO ACID TRANSPORTER-RELATED"/>
    <property type="match status" value="1"/>
</dbReference>
<proteinExistence type="predicted"/>
<dbReference type="RefSeq" id="WP_318600354.1">
    <property type="nucleotide sequence ID" value="NZ_JAWSTH010000108.1"/>
</dbReference>
<evidence type="ECO:0000256" key="1">
    <source>
        <dbReference type="ARBA" id="ARBA00004141"/>
    </source>
</evidence>
<feature type="transmembrane region" description="Helical" evidence="6">
    <location>
        <begin position="255"/>
        <end position="275"/>
    </location>
</feature>
<feature type="transmembrane region" description="Helical" evidence="6">
    <location>
        <begin position="392"/>
        <end position="414"/>
    </location>
</feature>
<dbReference type="EMBL" id="JAWSTH010000108">
    <property type="protein sequence ID" value="MDW5597883.1"/>
    <property type="molecule type" value="Genomic_DNA"/>
</dbReference>
<gene>
    <name evidence="8" type="ORF">R7226_26250</name>
</gene>
<feature type="transmembrane region" description="Helical" evidence="6">
    <location>
        <begin position="461"/>
        <end position="479"/>
    </location>
</feature>
<feature type="transmembrane region" description="Helical" evidence="6">
    <location>
        <begin position="73"/>
        <end position="94"/>
    </location>
</feature>
<feature type="transmembrane region" description="Helical" evidence="6">
    <location>
        <begin position="358"/>
        <end position="380"/>
    </location>
</feature>
<keyword evidence="4 6" id="KW-0472">Membrane</keyword>
<keyword evidence="2 6" id="KW-0812">Transmembrane</keyword>
<keyword evidence="9" id="KW-1185">Reference proteome</keyword>
<feature type="transmembrane region" description="Helical" evidence="6">
    <location>
        <begin position="421"/>
        <end position="441"/>
    </location>
</feature>
<evidence type="ECO:0000256" key="4">
    <source>
        <dbReference type="ARBA" id="ARBA00023136"/>
    </source>
</evidence>
<feature type="transmembrane region" description="Helical" evidence="6">
    <location>
        <begin position="115"/>
        <end position="140"/>
    </location>
</feature>
<dbReference type="PANTHER" id="PTHR42770:SF16">
    <property type="entry name" value="AMINO ACID PERMEASE"/>
    <property type="match status" value="1"/>
</dbReference>
<evidence type="ECO:0000313" key="8">
    <source>
        <dbReference type="EMBL" id="MDW5597883.1"/>
    </source>
</evidence>
<feature type="transmembrane region" description="Helical" evidence="6">
    <location>
        <begin position="39"/>
        <end position="61"/>
    </location>
</feature>
<dbReference type="InterPro" id="IPR004841">
    <property type="entry name" value="AA-permease/SLC12A_dom"/>
</dbReference>
<dbReference type="InterPro" id="IPR050367">
    <property type="entry name" value="APC_superfamily"/>
</dbReference>
<evidence type="ECO:0000256" key="2">
    <source>
        <dbReference type="ARBA" id="ARBA00022692"/>
    </source>
</evidence>
<accession>A0ABU4HXD4</accession>
<reference evidence="9" key="1">
    <citation type="submission" date="2023-07" db="EMBL/GenBank/DDBJ databases">
        <title>Conexibacter stalactiti sp. nov., isolated from stalactites in a lava cave and emended description of the genus Conexibacter.</title>
        <authorList>
            <person name="Lee S.D."/>
        </authorList>
    </citation>
    <scope>NUCLEOTIDE SEQUENCE [LARGE SCALE GENOMIC DNA]</scope>
    <source>
        <strain evidence="9">KCTC 39840</strain>
    </source>
</reference>
<comment type="subcellular location">
    <subcellularLocation>
        <location evidence="1">Membrane</location>
        <topology evidence="1">Multi-pass membrane protein</topology>
    </subcellularLocation>
</comment>
<dbReference type="Proteomes" id="UP001284601">
    <property type="component" value="Unassembled WGS sequence"/>
</dbReference>
<evidence type="ECO:0000256" key="5">
    <source>
        <dbReference type="SAM" id="MobiDB-lite"/>
    </source>
</evidence>
<feature type="domain" description="Amino acid permease/ SLC12A" evidence="7">
    <location>
        <begin position="38"/>
        <end position="443"/>
    </location>
</feature>
<comment type="caution">
    <text evidence="8">The sequence shown here is derived from an EMBL/GenBank/DDBJ whole genome shotgun (WGS) entry which is preliminary data.</text>
</comment>
<dbReference type="Gene3D" id="1.20.1740.10">
    <property type="entry name" value="Amino acid/polyamine transporter I"/>
    <property type="match status" value="1"/>
</dbReference>
<reference evidence="8 9" key="2">
    <citation type="submission" date="2023-10" db="EMBL/GenBank/DDBJ databases">
        <authorList>
            <person name="Han X.F."/>
        </authorList>
    </citation>
    <scope>NUCLEOTIDE SEQUENCE [LARGE SCALE GENOMIC DNA]</scope>
    <source>
        <strain evidence="8 9">KCTC 39840</strain>
    </source>
</reference>
<dbReference type="PIRSF" id="PIRSF006060">
    <property type="entry name" value="AA_transporter"/>
    <property type="match status" value="1"/>
</dbReference>
<evidence type="ECO:0000313" key="9">
    <source>
        <dbReference type="Proteomes" id="UP001284601"/>
    </source>
</evidence>
<sequence length="495" mass="50873">MTSTTPSGPLHEPTPVVSTAAPEAGGSRLAPGSLTAPHIVFMVIAAAAPMAVIVAIVPIAFALGNGPGTPGMFLIAALTLALFSVGYTRAIPYVRNAGAFYAYITQGLGRPVGLVAAYTAMVCYTALSAATCGALAFFAADTAERLLGISLSWEVWAALAIGLTALLGFRRITLTARVLGVALLLEVAVLLVLDVAILLDRGPGAFSLEVFAPGNVFGGVVGVAVIYAFSSFLGFEGTAIYAEEAADPQRTVPRATYAAVAVVGIFYVLTTWALLAGAGVDQAAATAMEDPGGFVFALSDQFIGSASTDVLNVLIVTSSFAAVLAFHNAASRYFYALARDGFLPSALAKTHPRHQSPYVAGMVQVTVLALIVAGFAIAGLDPLTNLSTAMTGFGAVGLMALLAVTSLAVLVFFWRRGERGWAVTVAPALATAGLAAATVLALVNYPSLTGSTSNVINNLPWLHLLVIAAALAVAFWMRANRPARYAAMGTTRVDG</sequence>
<organism evidence="8 9">
    <name type="scientific">Conexibacter stalactiti</name>
    <dbReference type="NCBI Taxonomy" id="1940611"/>
    <lineage>
        <taxon>Bacteria</taxon>
        <taxon>Bacillati</taxon>
        <taxon>Actinomycetota</taxon>
        <taxon>Thermoleophilia</taxon>
        <taxon>Solirubrobacterales</taxon>
        <taxon>Conexibacteraceae</taxon>
        <taxon>Conexibacter</taxon>
    </lineage>
</organism>
<protein>
    <submittedName>
        <fullName evidence="8">APC family permease</fullName>
    </submittedName>
</protein>
<dbReference type="Pfam" id="PF00324">
    <property type="entry name" value="AA_permease"/>
    <property type="match status" value="1"/>
</dbReference>
<feature type="transmembrane region" description="Helical" evidence="6">
    <location>
        <begin position="178"/>
        <end position="199"/>
    </location>
</feature>
<name>A0ABU4HXD4_9ACTN</name>